<evidence type="ECO:0000313" key="1">
    <source>
        <dbReference type="EMBL" id="OQK16220.1"/>
    </source>
</evidence>
<dbReference type="Proteomes" id="UP000191980">
    <property type="component" value="Unassembled WGS sequence"/>
</dbReference>
<evidence type="ECO:0008006" key="3">
    <source>
        <dbReference type="Google" id="ProtNLM"/>
    </source>
</evidence>
<accession>A0A1V8M3T3</accession>
<gene>
    <name evidence="1" type="ORF">AU255_14060</name>
</gene>
<organism evidence="1 2">
    <name type="scientific">Methyloprofundus sedimenti</name>
    <dbReference type="NCBI Taxonomy" id="1420851"/>
    <lineage>
        <taxon>Bacteria</taxon>
        <taxon>Pseudomonadati</taxon>
        <taxon>Pseudomonadota</taxon>
        <taxon>Gammaproteobacteria</taxon>
        <taxon>Methylococcales</taxon>
        <taxon>Methylococcaceae</taxon>
        <taxon>Methyloprofundus</taxon>
    </lineage>
</organism>
<sequence length="199" mass="22601">MKLKNYVGDLNGGSLLIAETRIIASVQLEKLSEEQWKQRIVKDNILQKKSAQTSLRFANVIRKRLKAMGDIYTQALLDVSDRAYVQLLLAGFIVQSPIIADFMREWLAEAKRTYKPAISAHAWGDFIQDRSRVFPVLADYSEATQKKMGSNVIKALVDAGYLNSSRQRQLQVVYLLPEVIATLRQINKQELIAVMECTQ</sequence>
<dbReference type="AlphaFoldDB" id="A0A1V8M3T3"/>
<dbReference type="Gene3D" id="1.10.3540.10">
    <property type="entry name" value="uncharacterized protein from magnetospirillum magneticum domain"/>
    <property type="match status" value="1"/>
</dbReference>
<dbReference type="InterPro" id="IPR014948">
    <property type="entry name" value="BrxA"/>
</dbReference>
<dbReference type="InterPro" id="IPR023137">
    <property type="entry name" value="BrxA_sf"/>
</dbReference>
<dbReference type="OrthoDB" id="981635at2"/>
<evidence type="ECO:0000313" key="2">
    <source>
        <dbReference type="Proteomes" id="UP000191980"/>
    </source>
</evidence>
<name>A0A1V8M3T3_9GAMM</name>
<dbReference type="EMBL" id="LPUF01000002">
    <property type="protein sequence ID" value="OQK16220.1"/>
    <property type="molecule type" value="Genomic_DNA"/>
</dbReference>
<dbReference type="RefSeq" id="WP_080523595.1">
    <property type="nucleotide sequence ID" value="NZ_LPUF01000002.1"/>
</dbReference>
<proteinExistence type="predicted"/>
<reference evidence="1 2" key="1">
    <citation type="submission" date="2015-12" db="EMBL/GenBank/DDBJ databases">
        <authorList>
            <person name="Shamseldin A."/>
            <person name="Moawad H."/>
            <person name="Abd El-Rahim W.M."/>
            <person name="Sadowsky M.J."/>
        </authorList>
    </citation>
    <scope>NUCLEOTIDE SEQUENCE [LARGE SCALE GENOMIC DNA]</scope>
    <source>
        <strain evidence="1 2">WF1</strain>
    </source>
</reference>
<dbReference type="Pfam" id="PF08849">
    <property type="entry name" value="BrxA"/>
    <property type="match status" value="1"/>
</dbReference>
<protein>
    <recommendedName>
        <fullName evidence="3">Inner membrane protein</fullName>
    </recommendedName>
</protein>
<keyword evidence="2" id="KW-1185">Reference proteome</keyword>
<dbReference type="STRING" id="1420851.AU255_14060"/>
<comment type="caution">
    <text evidence="1">The sequence shown here is derived from an EMBL/GenBank/DDBJ whole genome shotgun (WGS) entry which is preliminary data.</text>
</comment>